<organism evidence="5 6">
    <name type="scientific">Pipistrellus kuhlii</name>
    <name type="common">Kuhl's pipistrelle</name>
    <dbReference type="NCBI Taxonomy" id="59472"/>
    <lineage>
        <taxon>Eukaryota</taxon>
        <taxon>Metazoa</taxon>
        <taxon>Chordata</taxon>
        <taxon>Craniata</taxon>
        <taxon>Vertebrata</taxon>
        <taxon>Euteleostomi</taxon>
        <taxon>Mammalia</taxon>
        <taxon>Eutheria</taxon>
        <taxon>Laurasiatheria</taxon>
        <taxon>Chiroptera</taxon>
        <taxon>Yangochiroptera</taxon>
        <taxon>Vespertilionidae</taxon>
        <taxon>Pipistrellus</taxon>
    </lineage>
</organism>
<dbReference type="InterPro" id="IPR011993">
    <property type="entry name" value="PH-like_dom_sf"/>
</dbReference>
<reference evidence="5 6" key="1">
    <citation type="journal article" date="2020" name="Nature">
        <title>Six reference-quality genomes reveal evolution of bat adaptations.</title>
        <authorList>
            <person name="Jebb D."/>
            <person name="Huang Z."/>
            <person name="Pippel M."/>
            <person name="Hughes G.M."/>
            <person name="Lavrichenko K."/>
            <person name="Devanna P."/>
            <person name="Winkler S."/>
            <person name="Jermiin L.S."/>
            <person name="Skirmuntt E.C."/>
            <person name="Katzourakis A."/>
            <person name="Burkitt-Gray L."/>
            <person name="Ray D.A."/>
            <person name="Sullivan K.A.M."/>
            <person name="Roscito J.G."/>
            <person name="Kirilenko B.M."/>
            <person name="Davalos L.M."/>
            <person name="Corthals A.P."/>
            <person name="Power M.L."/>
            <person name="Jones G."/>
            <person name="Ransome R.D."/>
            <person name="Dechmann D.K.N."/>
            <person name="Locatelli A.G."/>
            <person name="Puechmaille S.J."/>
            <person name="Fedrigo O."/>
            <person name="Jarvis E.D."/>
            <person name="Hiller M."/>
            <person name="Vernes S.C."/>
            <person name="Myers E.W."/>
            <person name="Teeling E.C."/>
        </authorList>
    </citation>
    <scope>NUCLEOTIDE SEQUENCE [LARGE SCALE GENOMIC DNA]</scope>
    <source>
        <strain evidence="5">MPipKuh1</strain>
        <tissue evidence="5">Flight muscle</tissue>
    </source>
</reference>
<evidence type="ECO:0000256" key="2">
    <source>
        <dbReference type="ARBA" id="ARBA00022490"/>
    </source>
</evidence>
<gene>
    <name evidence="5" type="ORF">mPipKuh1_000951</name>
</gene>
<sequence>MKLHVFLFQEVLVITRAITHNEQLCYQLYRQPIPVKDLLLEDLQDGEVRLGGSLRGAFSNNERIKNFFRVSFKNGSQSQTHSLQANDTFNKQQWLNCIRQAKETVLCVAGQAGVPDSEGPSLNPAAGSREPQGETKLEQMDQSDSDSDCSMDTSEVSLDCERMEQTDSSCGNSKHIESNV</sequence>
<protein>
    <submittedName>
        <fullName evidence="5">Rho guanine nucleotide exchange factor 3</fullName>
    </submittedName>
</protein>
<dbReference type="InterPro" id="IPR055251">
    <property type="entry name" value="SOS1_NGEF_PH"/>
</dbReference>
<dbReference type="InterPro" id="IPR051480">
    <property type="entry name" value="Endocytic_GEF_Adapter"/>
</dbReference>
<evidence type="ECO:0000313" key="6">
    <source>
        <dbReference type="Proteomes" id="UP000558488"/>
    </source>
</evidence>
<dbReference type="GO" id="GO:0005737">
    <property type="term" value="C:cytoplasm"/>
    <property type="evidence" value="ECO:0007669"/>
    <property type="project" value="UniProtKB-SubCell"/>
</dbReference>
<dbReference type="AlphaFoldDB" id="A0A7J7WCA1"/>
<dbReference type="Gene3D" id="2.30.29.30">
    <property type="entry name" value="Pleckstrin-homology domain (PH domain)/Phosphotyrosine-binding domain (PTB)"/>
    <property type="match status" value="1"/>
</dbReference>
<evidence type="ECO:0000256" key="1">
    <source>
        <dbReference type="ARBA" id="ARBA00004496"/>
    </source>
</evidence>
<dbReference type="Pfam" id="PF22697">
    <property type="entry name" value="SOS1_NGEF_PH"/>
    <property type="match status" value="1"/>
</dbReference>
<evidence type="ECO:0000256" key="3">
    <source>
        <dbReference type="SAM" id="MobiDB-lite"/>
    </source>
</evidence>
<dbReference type="SUPFAM" id="SSF50729">
    <property type="entry name" value="PH domain-like"/>
    <property type="match status" value="1"/>
</dbReference>
<evidence type="ECO:0000313" key="5">
    <source>
        <dbReference type="EMBL" id="KAF6334800.1"/>
    </source>
</evidence>
<comment type="caution">
    <text evidence="5">The sequence shown here is derived from an EMBL/GenBank/DDBJ whole genome shotgun (WGS) entry which is preliminary data.</text>
</comment>
<keyword evidence="6" id="KW-1185">Reference proteome</keyword>
<accession>A0A7J7WCA1</accession>
<dbReference type="EMBL" id="JACAGB010000011">
    <property type="protein sequence ID" value="KAF6334800.1"/>
    <property type="molecule type" value="Genomic_DNA"/>
</dbReference>
<dbReference type="GO" id="GO:0035025">
    <property type="term" value="P:positive regulation of Rho protein signal transduction"/>
    <property type="evidence" value="ECO:0007669"/>
    <property type="project" value="TreeGrafter"/>
</dbReference>
<dbReference type="PANTHER" id="PTHR46006">
    <property type="entry name" value="RHO GUANINE NUCLEOTIDE EXCHANGE FACTOR AT 64C, ISOFORM A"/>
    <property type="match status" value="1"/>
</dbReference>
<feature type="domain" description="PH" evidence="4">
    <location>
        <begin position="1"/>
        <end position="103"/>
    </location>
</feature>
<comment type="subcellular location">
    <subcellularLocation>
        <location evidence="1">Cytoplasm</location>
    </subcellularLocation>
</comment>
<feature type="region of interest" description="Disordered" evidence="3">
    <location>
        <begin position="113"/>
        <end position="180"/>
    </location>
</feature>
<dbReference type="PROSITE" id="PS50003">
    <property type="entry name" value="PH_DOMAIN"/>
    <property type="match status" value="1"/>
</dbReference>
<proteinExistence type="predicted"/>
<name>A0A7J7WCA1_PIPKU</name>
<keyword evidence="2" id="KW-0963">Cytoplasm</keyword>
<dbReference type="PANTHER" id="PTHR46006:SF2">
    <property type="entry name" value="RHO GUANINE NUCLEOTIDE EXCHANGE FACTOR 3"/>
    <property type="match status" value="1"/>
</dbReference>
<evidence type="ECO:0000259" key="4">
    <source>
        <dbReference type="PROSITE" id="PS50003"/>
    </source>
</evidence>
<dbReference type="FunFam" id="2.30.29.30:FF:000151">
    <property type="entry name" value="Rho guanine nucleotide exchange factor 3"/>
    <property type="match status" value="1"/>
</dbReference>
<dbReference type="InterPro" id="IPR001849">
    <property type="entry name" value="PH_domain"/>
</dbReference>
<dbReference type="Proteomes" id="UP000558488">
    <property type="component" value="Unassembled WGS sequence"/>
</dbReference>